<accession>A0A2P5EXL9</accession>
<dbReference type="InterPro" id="IPR018247">
    <property type="entry name" value="EF_Hand_1_Ca_BS"/>
</dbReference>
<dbReference type="InterPro" id="IPR013099">
    <property type="entry name" value="K_chnl_dom"/>
</dbReference>
<dbReference type="STRING" id="63057.A0A2P5EXL9"/>
<feature type="domain" description="Potassium channel" evidence="11">
    <location>
        <begin position="201"/>
        <end position="274"/>
    </location>
</feature>
<dbReference type="PANTHER" id="PTHR11003:SF271">
    <property type="entry name" value="TWO-PORE POTASSIUM CHANNEL 1-LIKE"/>
    <property type="match status" value="1"/>
</dbReference>
<name>A0A2P5EXL9_TREOI</name>
<evidence type="ECO:0000256" key="5">
    <source>
        <dbReference type="ARBA" id="ARBA00022837"/>
    </source>
</evidence>
<sequence length="356" mass="39574">MAIDDHAKEALLSTTKDYSQLKEKTVLQRIRSGQSSSTCTITLSADSNRLEQTNGAEYFPSALDSMEAKKQFSLKQVIVVLATYLGGGTLCFFLIRNQIKGRKTNDILDAIYFCVVTMTTVGYGDLVPNTVLAKLLASIFVFTGMVLGGLILGKVADYIVEKQEVLLVRAIHVSEKVWPAELLKEVETNKVKYKFVTAAAHLLVLVIAGTVFLHTVEHLELMDAFYCVCSTITTLGYGDESFSTRTGRLFAVFWILGSTICLAQFFIYLAELFTESRQRSLVKWVLNRRLTSSDLEAADLDQDKVVSAAEFVVYKLKEMGKISQEDISVLMEMFKNLDIDKSGTLTPADLVPFQST</sequence>
<evidence type="ECO:0000256" key="7">
    <source>
        <dbReference type="ARBA" id="ARBA00023065"/>
    </source>
</evidence>
<feature type="domain" description="Potassium channel" evidence="11">
    <location>
        <begin position="80"/>
        <end position="160"/>
    </location>
</feature>
<comment type="caution">
    <text evidence="12">The sequence shown here is derived from an EMBL/GenBank/DDBJ whole genome shotgun (WGS) entry which is preliminary data.</text>
</comment>
<dbReference type="OrthoDB" id="415460at2759"/>
<feature type="transmembrane region" description="Helical" evidence="10">
    <location>
        <begin position="107"/>
        <end position="126"/>
    </location>
</feature>
<dbReference type="FunFam" id="1.10.287.70:FF:000128">
    <property type="entry name" value="Two-pore potassium channel 1"/>
    <property type="match status" value="1"/>
</dbReference>
<reference evidence="13" key="1">
    <citation type="submission" date="2016-06" db="EMBL/GenBank/DDBJ databases">
        <title>Parallel loss of symbiosis genes in relatives of nitrogen-fixing non-legume Parasponia.</title>
        <authorList>
            <person name="Van Velzen R."/>
            <person name="Holmer R."/>
            <person name="Bu F."/>
            <person name="Rutten L."/>
            <person name="Van Zeijl A."/>
            <person name="Liu W."/>
            <person name="Santuari L."/>
            <person name="Cao Q."/>
            <person name="Sharma T."/>
            <person name="Shen D."/>
            <person name="Roswanjaya Y."/>
            <person name="Wardhani T."/>
            <person name="Kalhor M.S."/>
            <person name="Jansen J."/>
            <person name="Van den Hoogen J."/>
            <person name="Gungor B."/>
            <person name="Hartog M."/>
            <person name="Hontelez J."/>
            <person name="Verver J."/>
            <person name="Yang W.-C."/>
            <person name="Schijlen E."/>
            <person name="Repin R."/>
            <person name="Schilthuizen M."/>
            <person name="Schranz E."/>
            <person name="Heidstra R."/>
            <person name="Miyata K."/>
            <person name="Fedorova E."/>
            <person name="Kohlen W."/>
            <person name="Bisseling T."/>
            <person name="Smit S."/>
            <person name="Geurts R."/>
        </authorList>
    </citation>
    <scope>NUCLEOTIDE SEQUENCE [LARGE SCALE GENOMIC DNA]</scope>
    <source>
        <strain evidence="13">cv. RG33-2</strain>
    </source>
</reference>
<dbReference type="GO" id="GO:0009705">
    <property type="term" value="C:plant-type vacuole membrane"/>
    <property type="evidence" value="ECO:0007669"/>
    <property type="project" value="TreeGrafter"/>
</dbReference>
<keyword evidence="3" id="KW-0813">Transport</keyword>
<dbReference type="SUPFAM" id="SSF81324">
    <property type="entry name" value="Voltage-gated potassium channels"/>
    <property type="match status" value="2"/>
</dbReference>
<keyword evidence="7" id="KW-0406">Ion transport</keyword>
<gene>
    <name evidence="12" type="ORF">TorRG33x02_139270</name>
</gene>
<feature type="transmembrane region" description="Helical" evidence="10">
    <location>
        <begin position="76"/>
        <end position="95"/>
    </location>
</feature>
<dbReference type="InterPro" id="IPR003280">
    <property type="entry name" value="2pore_dom_K_chnl"/>
</dbReference>
<keyword evidence="4 10" id="KW-0812">Transmembrane</keyword>
<feature type="transmembrane region" description="Helical" evidence="10">
    <location>
        <begin position="132"/>
        <end position="153"/>
    </location>
</feature>
<evidence type="ECO:0000256" key="10">
    <source>
        <dbReference type="SAM" id="Phobius"/>
    </source>
</evidence>
<evidence type="ECO:0000256" key="1">
    <source>
        <dbReference type="ARBA" id="ARBA00004141"/>
    </source>
</evidence>
<keyword evidence="13" id="KW-1185">Reference proteome</keyword>
<dbReference type="PROSITE" id="PS00018">
    <property type="entry name" value="EF_HAND_1"/>
    <property type="match status" value="1"/>
</dbReference>
<evidence type="ECO:0000256" key="3">
    <source>
        <dbReference type="ARBA" id="ARBA00022448"/>
    </source>
</evidence>
<feature type="transmembrane region" description="Helical" evidence="10">
    <location>
        <begin position="195"/>
        <end position="216"/>
    </location>
</feature>
<keyword evidence="9 12" id="KW-0407">Ion channel</keyword>
<keyword evidence="8 10" id="KW-0472">Membrane</keyword>
<comment type="subcellular location">
    <subcellularLocation>
        <location evidence="1">Membrane</location>
        <topology evidence="1">Multi-pass membrane protein</topology>
    </subcellularLocation>
</comment>
<dbReference type="InterPro" id="IPR011992">
    <property type="entry name" value="EF-hand-dom_pair"/>
</dbReference>
<keyword evidence="5" id="KW-0106">Calcium</keyword>
<dbReference type="AlphaFoldDB" id="A0A2P5EXL9"/>
<comment type="similarity">
    <text evidence="2">Belongs to the two pore domain potassium channel (TC 1.A.1.7) family.</text>
</comment>
<dbReference type="Pfam" id="PF07885">
    <property type="entry name" value="Ion_trans_2"/>
    <property type="match status" value="2"/>
</dbReference>
<evidence type="ECO:0000313" key="12">
    <source>
        <dbReference type="EMBL" id="PON90277.1"/>
    </source>
</evidence>
<evidence type="ECO:0000256" key="2">
    <source>
        <dbReference type="ARBA" id="ARBA00010159"/>
    </source>
</evidence>
<dbReference type="EMBL" id="JXTC01000085">
    <property type="protein sequence ID" value="PON90277.1"/>
    <property type="molecule type" value="Genomic_DNA"/>
</dbReference>
<dbReference type="GO" id="GO:0005886">
    <property type="term" value="C:plasma membrane"/>
    <property type="evidence" value="ECO:0007669"/>
    <property type="project" value="TreeGrafter"/>
</dbReference>
<dbReference type="GO" id="GO:0022841">
    <property type="term" value="F:potassium ion leak channel activity"/>
    <property type="evidence" value="ECO:0007669"/>
    <property type="project" value="TreeGrafter"/>
</dbReference>
<evidence type="ECO:0000256" key="9">
    <source>
        <dbReference type="ARBA" id="ARBA00023303"/>
    </source>
</evidence>
<dbReference type="Gene3D" id="1.10.287.70">
    <property type="match status" value="2"/>
</dbReference>
<dbReference type="InParanoid" id="A0A2P5EXL9"/>
<dbReference type="GO" id="GO:0015271">
    <property type="term" value="F:outward rectifier potassium channel activity"/>
    <property type="evidence" value="ECO:0007669"/>
    <property type="project" value="TreeGrafter"/>
</dbReference>
<dbReference type="PANTHER" id="PTHR11003">
    <property type="entry name" value="POTASSIUM CHANNEL, SUBFAMILY K"/>
    <property type="match status" value="1"/>
</dbReference>
<keyword evidence="6 10" id="KW-1133">Transmembrane helix</keyword>
<evidence type="ECO:0000259" key="11">
    <source>
        <dbReference type="Pfam" id="PF07885"/>
    </source>
</evidence>
<evidence type="ECO:0000256" key="4">
    <source>
        <dbReference type="ARBA" id="ARBA00022692"/>
    </source>
</evidence>
<evidence type="ECO:0000313" key="13">
    <source>
        <dbReference type="Proteomes" id="UP000237000"/>
    </source>
</evidence>
<feature type="transmembrane region" description="Helical" evidence="10">
    <location>
        <begin position="249"/>
        <end position="270"/>
    </location>
</feature>
<protein>
    <submittedName>
        <fullName evidence="12">Two pore domain potassium channel</fullName>
    </submittedName>
</protein>
<dbReference type="SUPFAM" id="SSF47473">
    <property type="entry name" value="EF-hand"/>
    <property type="match status" value="1"/>
</dbReference>
<evidence type="ECO:0000256" key="8">
    <source>
        <dbReference type="ARBA" id="ARBA00023136"/>
    </source>
</evidence>
<dbReference type="Gene3D" id="1.10.238.10">
    <property type="entry name" value="EF-hand"/>
    <property type="match status" value="1"/>
</dbReference>
<proteinExistence type="inferred from homology"/>
<dbReference type="PRINTS" id="PR01333">
    <property type="entry name" value="2POREKCHANEL"/>
</dbReference>
<organism evidence="12 13">
    <name type="scientific">Trema orientale</name>
    <name type="common">Charcoal tree</name>
    <name type="synonym">Celtis orientalis</name>
    <dbReference type="NCBI Taxonomy" id="63057"/>
    <lineage>
        <taxon>Eukaryota</taxon>
        <taxon>Viridiplantae</taxon>
        <taxon>Streptophyta</taxon>
        <taxon>Embryophyta</taxon>
        <taxon>Tracheophyta</taxon>
        <taxon>Spermatophyta</taxon>
        <taxon>Magnoliopsida</taxon>
        <taxon>eudicotyledons</taxon>
        <taxon>Gunneridae</taxon>
        <taxon>Pentapetalae</taxon>
        <taxon>rosids</taxon>
        <taxon>fabids</taxon>
        <taxon>Rosales</taxon>
        <taxon>Cannabaceae</taxon>
        <taxon>Trema</taxon>
    </lineage>
</organism>
<dbReference type="GO" id="GO:0030322">
    <property type="term" value="P:stabilization of membrane potential"/>
    <property type="evidence" value="ECO:0007669"/>
    <property type="project" value="TreeGrafter"/>
</dbReference>
<dbReference type="Proteomes" id="UP000237000">
    <property type="component" value="Unassembled WGS sequence"/>
</dbReference>
<evidence type="ECO:0000256" key="6">
    <source>
        <dbReference type="ARBA" id="ARBA00022989"/>
    </source>
</evidence>